<name>A0A245ZJ39_9SPHN</name>
<protein>
    <submittedName>
        <fullName evidence="2">Uncharacterized protein</fullName>
    </submittedName>
</protein>
<keyword evidence="1" id="KW-0732">Signal</keyword>
<accession>A0A245ZJ39</accession>
<feature type="signal peptide" evidence="1">
    <location>
        <begin position="1"/>
        <end position="20"/>
    </location>
</feature>
<dbReference type="RefSeq" id="WP_245833105.1">
    <property type="nucleotide sequence ID" value="NZ_NBBJ01000003.1"/>
</dbReference>
<reference evidence="2 3" key="1">
    <citation type="submission" date="2017-03" db="EMBL/GenBank/DDBJ databases">
        <title>Genome sequence of Sphingomonas mucosissima DSM 17494.</title>
        <authorList>
            <person name="Poehlein A."/>
            <person name="Wuebbeler J.H."/>
            <person name="Steinbuechel A."/>
            <person name="Daniel R."/>
        </authorList>
    </citation>
    <scope>NUCLEOTIDE SEQUENCE [LARGE SCALE GENOMIC DNA]</scope>
    <source>
        <strain evidence="2 3">DSM 17494</strain>
    </source>
</reference>
<organism evidence="2 3">
    <name type="scientific">Sphingomonas mucosissima</name>
    <dbReference type="NCBI Taxonomy" id="370959"/>
    <lineage>
        <taxon>Bacteria</taxon>
        <taxon>Pseudomonadati</taxon>
        <taxon>Pseudomonadota</taxon>
        <taxon>Alphaproteobacteria</taxon>
        <taxon>Sphingomonadales</taxon>
        <taxon>Sphingomonadaceae</taxon>
        <taxon>Sphingomonas</taxon>
    </lineage>
</organism>
<evidence type="ECO:0000313" key="2">
    <source>
        <dbReference type="EMBL" id="OWK29761.1"/>
    </source>
</evidence>
<dbReference type="AlphaFoldDB" id="A0A245ZJ39"/>
<keyword evidence="3" id="KW-1185">Reference proteome</keyword>
<dbReference type="Proteomes" id="UP000197783">
    <property type="component" value="Unassembled WGS sequence"/>
</dbReference>
<evidence type="ECO:0000256" key="1">
    <source>
        <dbReference type="SAM" id="SignalP"/>
    </source>
</evidence>
<sequence>MNSPFRHVALVLAGLGVATAAVPASAQAWQSINQRQRVIDQRIDQGLRNGALTRAEAGRLRIEFRDLTRLENRYRRSGNGLPWQSAAISTPAMTG</sequence>
<comment type="caution">
    <text evidence="2">The sequence shown here is derived from an EMBL/GenBank/DDBJ whole genome shotgun (WGS) entry which is preliminary data.</text>
</comment>
<gene>
    <name evidence="2" type="ORF">SPMU_21810</name>
</gene>
<evidence type="ECO:0000313" key="3">
    <source>
        <dbReference type="Proteomes" id="UP000197783"/>
    </source>
</evidence>
<proteinExistence type="predicted"/>
<feature type="chain" id="PRO_5013145589" evidence="1">
    <location>
        <begin position="21"/>
        <end position="95"/>
    </location>
</feature>
<dbReference type="EMBL" id="NBBJ01000003">
    <property type="protein sequence ID" value="OWK29761.1"/>
    <property type="molecule type" value="Genomic_DNA"/>
</dbReference>